<sequence>MNFKIRTIFFIVITIFLNLLLISGCSLEDAEIVRAP</sequence>
<dbReference type="EMBL" id="UINC01198571">
    <property type="protein sequence ID" value="SVE16583.1"/>
    <property type="molecule type" value="Genomic_DNA"/>
</dbReference>
<protein>
    <submittedName>
        <fullName evidence="1">Uncharacterized protein</fullName>
    </submittedName>
</protein>
<feature type="non-terminal residue" evidence="1">
    <location>
        <position position="36"/>
    </location>
</feature>
<reference evidence="1" key="1">
    <citation type="submission" date="2018-05" db="EMBL/GenBank/DDBJ databases">
        <authorList>
            <person name="Lanie J.A."/>
            <person name="Ng W.-L."/>
            <person name="Kazmierczak K.M."/>
            <person name="Andrzejewski T.M."/>
            <person name="Davidsen T.M."/>
            <person name="Wayne K.J."/>
            <person name="Tettelin H."/>
            <person name="Glass J.I."/>
            <person name="Rusch D."/>
            <person name="Podicherti R."/>
            <person name="Tsui H.-C.T."/>
            <person name="Winkler M.E."/>
        </authorList>
    </citation>
    <scope>NUCLEOTIDE SEQUENCE</scope>
</reference>
<gene>
    <name evidence="1" type="ORF">METZ01_LOCUS469437</name>
</gene>
<evidence type="ECO:0000313" key="1">
    <source>
        <dbReference type="EMBL" id="SVE16583.1"/>
    </source>
</evidence>
<dbReference type="AlphaFoldDB" id="A0A383B9T1"/>
<proteinExistence type="predicted"/>
<dbReference type="PROSITE" id="PS51257">
    <property type="entry name" value="PROKAR_LIPOPROTEIN"/>
    <property type="match status" value="1"/>
</dbReference>
<accession>A0A383B9T1</accession>
<name>A0A383B9T1_9ZZZZ</name>
<organism evidence="1">
    <name type="scientific">marine metagenome</name>
    <dbReference type="NCBI Taxonomy" id="408172"/>
    <lineage>
        <taxon>unclassified sequences</taxon>
        <taxon>metagenomes</taxon>
        <taxon>ecological metagenomes</taxon>
    </lineage>
</organism>